<dbReference type="AlphaFoldDB" id="A0A5N3P8H8"/>
<keyword evidence="3" id="KW-1185">Reference proteome</keyword>
<dbReference type="Proteomes" id="UP000325684">
    <property type="component" value="Unassembled WGS sequence"/>
</dbReference>
<protein>
    <submittedName>
        <fullName evidence="2">(2Fe-2S)-binding protein</fullName>
    </submittedName>
</protein>
<comment type="caution">
    <text evidence="2">The sequence shown here is derived from an EMBL/GenBank/DDBJ whole genome shotgun (WGS) entry which is preliminary data.</text>
</comment>
<organism evidence="2 3">
    <name type="scientific">Microvirga brassicacearum</name>
    <dbReference type="NCBI Taxonomy" id="2580413"/>
    <lineage>
        <taxon>Bacteria</taxon>
        <taxon>Pseudomonadati</taxon>
        <taxon>Pseudomonadota</taxon>
        <taxon>Alphaproteobacteria</taxon>
        <taxon>Hyphomicrobiales</taxon>
        <taxon>Methylobacteriaceae</taxon>
        <taxon>Microvirga</taxon>
    </lineage>
</organism>
<dbReference type="InterPro" id="IPR042204">
    <property type="entry name" value="2Fe-2S-bd_N"/>
</dbReference>
<dbReference type="SUPFAM" id="SSF54292">
    <property type="entry name" value="2Fe-2S ferredoxin-like"/>
    <property type="match status" value="1"/>
</dbReference>
<name>A0A5N3P8H8_9HYPH</name>
<dbReference type="GO" id="GO:0051536">
    <property type="term" value="F:iron-sulfur cluster binding"/>
    <property type="evidence" value="ECO:0007669"/>
    <property type="project" value="InterPro"/>
</dbReference>
<evidence type="ECO:0000313" key="3">
    <source>
        <dbReference type="Proteomes" id="UP000325684"/>
    </source>
</evidence>
<dbReference type="GO" id="GO:0016491">
    <property type="term" value="F:oxidoreductase activity"/>
    <property type="evidence" value="ECO:0007669"/>
    <property type="project" value="UniProtKB-KW"/>
</dbReference>
<proteinExistence type="predicted"/>
<evidence type="ECO:0000313" key="2">
    <source>
        <dbReference type="EMBL" id="KAB0266026.1"/>
    </source>
</evidence>
<sequence>MGAASMDERPGLFVRAVDRDGGSIEFTIDGSPMTARAGDSLLAAILTNASLLRRLEFGGEPRAGFCLMGACQDCWVWLDDGRHVRACTTAAVAGLGVRTTPPALAEIRNV</sequence>
<evidence type="ECO:0000256" key="1">
    <source>
        <dbReference type="ARBA" id="ARBA00023002"/>
    </source>
</evidence>
<keyword evidence="1" id="KW-0560">Oxidoreductase</keyword>
<reference evidence="2 3" key="1">
    <citation type="journal article" date="2019" name="Microorganisms">
        <title>Genome Insights into the Novel Species Microvirga brassicacearum, a Rapeseed Endophyte with Biotechnological Potential.</title>
        <authorList>
            <person name="Jimenez-Gomez A."/>
            <person name="Saati-Santamaria Z."/>
            <person name="Igual J.M."/>
            <person name="Rivas R."/>
            <person name="Mateos P.F."/>
            <person name="Garcia-Fraile P."/>
        </authorList>
    </citation>
    <scope>NUCLEOTIDE SEQUENCE [LARGE SCALE GENOMIC DNA]</scope>
    <source>
        <strain evidence="2 3">CDVBN77</strain>
    </source>
</reference>
<dbReference type="OrthoDB" id="573392at2"/>
<dbReference type="InterPro" id="IPR036010">
    <property type="entry name" value="2Fe-2S_ferredoxin-like_sf"/>
</dbReference>
<dbReference type="Pfam" id="PF13510">
    <property type="entry name" value="Fer2_4"/>
    <property type="match status" value="1"/>
</dbReference>
<dbReference type="Gene3D" id="3.10.20.440">
    <property type="entry name" value="2Fe-2S iron-sulphur cluster binding domain, sarcosine oxidase, alpha subunit, N-terminal domain"/>
    <property type="match status" value="1"/>
</dbReference>
<accession>A0A5N3P8H8</accession>
<gene>
    <name evidence="2" type="ORF">FEZ63_16030</name>
</gene>
<dbReference type="EMBL" id="VCMV01000025">
    <property type="protein sequence ID" value="KAB0266026.1"/>
    <property type="molecule type" value="Genomic_DNA"/>
</dbReference>